<evidence type="ECO:0000256" key="2">
    <source>
        <dbReference type="ARBA" id="ARBA00007957"/>
    </source>
</evidence>
<comment type="subunit">
    <text evidence="3">Homodimer.</text>
</comment>
<dbReference type="InterPro" id="IPR036390">
    <property type="entry name" value="WH_DNA-bd_sf"/>
</dbReference>
<feature type="binding site" evidence="11">
    <location>
        <position position="145"/>
    </location>
    <ligand>
        <name>Zn(2+)</name>
        <dbReference type="ChEBI" id="CHEBI:29105"/>
    </ligand>
</feature>
<dbReference type="GO" id="GO:0045892">
    <property type="term" value="P:negative regulation of DNA-templated transcription"/>
    <property type="evidence" value="ECO:0007669"/>
    <property type="project" value="TreeGrafter"/>
</dbReference>
<keyword evidence="9" id="KW-0238">DNA-binding</keyword>
<dbReference type="GO" id="GO:0003700">
    <property type="term" value="F:DNA-binding transcription factor activity"/>
    <property type="evidence" value="ECO:0007669"/>
    <property type="project" value="InterPro"/>
</dbReference>
<evidence type="ECO:0000256" key="11">
    <source>
        <dbReference type="PIRSR" id="PIRSR602481-1"/>
    </source>
</evidence>
<evidence type="ECO:0000256" key="3">
    <source>
        <dbReference type="ARBA" id="ARBA00011738"/>
    </source>
</evidence>
<reference evidence="13" key="1">
    <citation type="submission" date="2018-12" db="EMBL/GenBank/DDBJ databases">
        <title>Novel natural products biosynthetic potential of the class Ktedonobacteria.</title>
        <authorList>
            <person name="Zheng Y."/>
            <person name="Saitou A."/>
            <person name="Wang C.M."/>
            <person name="Toyoda A."/>
            <person name="Minakuchi Y."/>
            <person name="Sekiguchi Y."/>
            <person name="Ueda K."/>
            <person name="Takano H."/>
            <person name="Sakai Y."/>
            <person name="Yokota A."/>
            <person name="Yabe S."/>
        </authorList>
    </citation>
    <scope>NUCLEOTIDE SEQUENCE</scope>
    <source>
        <strain evidence="13">COM3</strain>
    </source>
</reference>
<feature type="binding site" evidence="12">
    <location>
        <position position="134"/>
    </location>
    <ligand>
        <name>Fe cation</name>
        <dbReference type="ChEBI" id="CHEBI:24875"/>
    </ligand>
</feature>
<evidence type="ECO:0000256" key="12">
    <source>
        <dbReference type="PIRSR" id="PIRSR602481-2"/>
    </source>
</evidence>
<dbReference type="PANTHER" id="PTHR33202">
    <property type="entry name" value="ZINC UPTAKE REGULATION PROTEIN"/>
    <property type="match status" value="1"/>
</dbReference>
<sequence>MAEVKSLAEKIRAAFDEVSQRHTRPRRLIEQRLVELAASETDFTIDDLWQEMRQEEPKLGRATVYRSIEKLVNLGLLDRVEFADGTHHYRVCGDSHHHHLTCTQCRRVVEVDICLPEEQFAAIRDQTNFKIEGHTLSLFGRCKDCQTTNDGKQ</sequence>
<dbReference type="Gene3D" id="1.10.10.10">
    <property type="entry name" value="Winged helix-like DNA-binding domain superfamily/Winged helix DNA-binding domain"/>
    <property type="match status" value="1"/>
</dbReference>
<feature type="binding site" evidence="12">
    <location>
        <position position="96"/>
    </location>
    <ligand>
        <name>Fe cation</name>
        <dbReference type="ChEBI" id="CHEBI:24875"/>
    </ligand>
</feature>
<dbReference type="GO" id="GO:0000976">
    <property type="term" value="F:transcription cis-regulatory region binding"/>
    <property type="evidence" value="ECO:0007669"/>
    <property type="project" value="TreeGrafter"/>
</dbReference>
<dbReference type="Gene3D" id="3.30.1490.190">
    <property type="match status" value="1"/>
</dbReference>
<dbReference type="CDD" id="cd07153">
    <property type="entry name" value="Fur_like"/>
    <property type="match status" value="1"/>
</dbReference>
<keyword evidence="5" id="KW-0678">Repressor</keyword>
<keyword evidence="12" id="KW-0408">Iron</keyword>
<comment type="cofactor">
    <cofactor evidence="12">
        <name>Mn(2+)</name>
        <dbReference type="ChEBI" id="CHEBI:29035"/>
    </cofactor>
    <cofactor evidence="12">
        <name>Fe(2+)</name>
        <dbReference type="ChEBI" id="CHEBI:29033"/>
    </cofactor>
    <text evidence="12">Binds 1 Mn(2+) or Fe(2+) ion per subunit.</text>
</comment>
<dbReference type="SUPFAM" id="SSF46785">
    <property type="entry name" value="Winged helix' DNA-binding domain"/>
    <property type="match status" value="1"/>
</dbReference>
<feature type="binding site" evidence="12">
    <location>
        <position position="117"/>
    </location>
    <ligand>
        <name>Fe cation</name>
        <dbReference type="ChEBI" id="CHEBI:24875"/>
    </ligand>
</feature>
<keyword evidence="8" id="KW-0805">Transcription regulation</keyword>
<evidence type="ECO:0000256" key="5">
    <source>
        <dbReference type="ARBA" id="ARBA00022491"/>
    </source>
</evidence>
<feature type="binding site" evidence="11">
    <location>
        <position position="142"/>
    </location>
    <ligand>
        <name>Zn(2+)</name>
        <dbReference type="ChEBI" id="CHEBI:29105"/>
    </ligand>
</feature>
<feature type="binding site" evidence="11">
    <location>
        <position position="105"/>
    </location>
    <ligand>
        <name>Zn(2+)</name>
        <dbReference type="ChEBI" id="CHEBI:29105"/>
    </ligand>
</feature>
<name>A0A455SRB1_9CHLR</name>
<accession>A0A455SRB1</accession>
<dbReference type="PANTHER" id="PTHR33202:SF2">
    <property type="entry name" value="FERRIC UPTAKE REGULATION PROTEIN"/>
    <property type="match status" value="1"/>
</dbReference>
<comment type="subcellular location">
    <subcellularLocation>
        <location evidence="1">Cytoplasm</location>
    </subcellularLocation>
</comment>
<dbReference type="InterPro" id="IPR043135">
    <property type="entry name" value="Fur_C"/>
</dbReference>
<dbReference type="GO" id="GO:0005829">
    <property type="term" value="C:cytosol"/>
    <property type="evidence" value="ECO:0007669"/>
    <property type="project" value="TreeGrafter"/>
</dbReference>
<gene>
    <name evidence="13" type="ORF">KTC_57040</name>
</gene>
<dbReference type="EMBL" id="AP019376">
    <property type="protein sequence ID" value="BBH90953.1"/>
    <property type="molecule type" value="Genomic_DNA"/>
</dbReference>
<feature type="binding site" evidence="11">
    <location>
        <position position="102"/>
    </location>
    <ligand>
        <name>Zn(2+)</name>
        <dbReference type="ChEBI" id="CHEBI:29105"/>
    </ligand>
</feature>
<keyword evidence="7 11" id="KW-0862">Zinc</keyword>
<dbReference type="GO" id="GO:1900376">
    <property type="term" value="P:regulation of secondary metabolite biosynthetic process"/>
    <property type="evidence" value="ECO:0007669"/>
    <property type="project" value="TreeGrafter"/>
</dbReference>
<comment type="similarity">
    <text evidence="2">Belongs to the Fur family.</text>
</comment>
<evidence type="ECO:0000256" key="10">
    <source>
        <dbReference type="ARBA" id="ARBA00023163"/>
    </source>
</evidence>
<evidence type="ECO:0000256" key="4">
    <source>
        <dbReference type="ARBA" id="ARBA00022490"/>
    </source>
</evidence>
<keyword evidence="10" id="KW-0804">Transcription</keyword>
<dbReference type="InterPro" id="IPR002481">
    <property type="entry name" value="FUR"/>
</dbReference>
<organism evidence="13">
    <name type="scientific">Thermosporothrix sp. COM3</name>
    <dbReference type="NCBI Taxonomy" id="2490863"/>
    <lineage>
        <taxon>Bacteria</taxon>
        <taxon>Bacillati</taxon>
        <taxon>Chloroflexota</taxon>
        <taxon>Ktedonobacteria</taxon>
        <taxon>Ktedonobacterales</taxon>
        <taxon>Thermosporotrichaceae</taxon>
        <taxon>Thermosporothrix</taxon>
    </lineage>
</organism>
<proteinExistence type="inferred from homology"/>
<keyword evidence="4" id="KW-0963">Cytoplasm</keyword>
<dbReference type="AlphaFoldDB" id="A0A455SRB1"/>
<evidence type="ECO:0000256" key="1">
    <source>
        <dbReference type="ARBA" id="ARBA00004496"/>
    </source>
</evidence>
<evidence type="ECO:0000256" key="8">
    <source>
        <dbReference type="ARBA" id="ARBA00023015"/>
    </source>
</evidence>
<keyword evidence="6 11" id="KW-0479">Metal-binding</keyword>
<evidence type="ECO:0000313" key="13">
    <source>
        <dbReference type="EMBL" id="BBH90953.1"/>
    </source>
</evidence>
<protein>
    <submittedName>
        <fullName evidence="13">Transcriptional repressor</fullName>
    </submittedName>
</protein>
<evidence type="ECO:0000256" key="9">
    <source>
        <dbReference type="ARBA" id="ARBA00023125"/>
    </source>
</evidence>
<dbReference type="InterPro" id="IPR036388">
    <property type="entry name" value="WH-like_DNA-bd_sf"/>
</dbReference>
<comment type="cofactor">
    <cofactor evidence="11">
        <name>Zn(2+)</name>
        <dbReference type="ChEBI" id="CHEBI:29105"/>
    </cofactor>
    <text evidence="11">Binds 1 zinc ion per subunit.</text>
</comment>
<evidence type="ECO:0000256" key="6">
    <source>
        <dbReference type="ARBA" id="ARBA00022723"/>
    </source>
</evidence>
<dbReference type="GO" id="GO:0008270">
    <property type="term" value="F:zinc ion binding"/>
    <property type="evidence" value="ECO:0007669"/>
    <property type="project" value="TreeGrafter"/>
</dbReference>
<dbReference type="Pfam" id="PF01475">
    <property type="entry name" value="FUR"/>
    <property type="match status" value="1"/>
</dbReference>
<evidence type="ECO:0000256" key="7">
    <source>
        <dbReference type="ARBA" id="ARBA00022833"/>
    </source>
</evidence>